<dbReference type="InterPro" id="IPR002347">
    <property type="entry name" value="SDR_fam"/>
</dbReference>
<dbReference type="GO" id="GO:0008202">
    <property type="term" value="P:steroid metabolic process"/>
    <property type="evidence" value="ECO:0007669"/>
    <property type="project" value="TreeGrafter"/>
</dbReference>
<dbReference type="OrthoDB" id="8062037at2759"/>
<dbReference type="PRINTS" id="PR00081">
    <property type="entry name" value="GDHRDH"/>
</dbReference>
<keyword evidence="1" id="KW-0812">Transmembrane</keyword>
<dbReference type="SUPFAM" id="SSF52025">
    <property type="entry name" value="PA domain"/>
    <property type="match status" value="1"/>
</dbReference>
<keyword evidence="4" id="KW-1185">Reference proteome</keyword>
<reference evidence="3 4" key="1">
    <citation type="journal article" date="2019" name="Sci. Rep.">
        <title>Comparative genomics of chytrid fungi reveal insights into the obligate biotrophic and pathogenic lifestyle of Synchytrium endobioticum.</title>
        <authorList>
            <person name="van de Vossenberg B.T.L.H."/>
            <person name="Warris S."/>
            <person name="Nguyen H.D.T."/>
            <person name="van Gent-Pelzer M.P.E."/>
            <person name="Joly D.L."/>
            <person name="van de Geest H.C."/>
            <person name="Bonants P.J.M."/>
            <person name="Smith D.S."/>
            <person name="Levesque C.A."/>
            <person name="van der Lee T.A.J."/>
        </authorList>
    </citation>
    <scope>NUCLEOTIDE SEQUENCE [LARGE SCALE GENOMIC DNA]</scope>
    <source>
        <strain evidence="3 4">JEL517</strain>
    </source>
</reference>
<protein>
    <recommendedName>
        <fullName evidence="2">PA domain-containing protein</fullName>
    </recommendedName>
</protein>
<dbReference type="RefSeq" id="XP_031023825.1">
    <property type="nucleotide sequence ID" value="XM_031170217.1"/>
</dbReference>
<dbReference type="InterPro" id="IPR046450">
    <property type="entry name" value="PA_dom_sf"/>
</dbReference>
<keyword evidence="1" id="KW-0472">Membrane</keyword>
<dbReference type="Pfam" id="PF00106">
    <property type="entry name" value="adh_short"/>
    <property type="match status" value="1"/>
</dbReference>
<dbReference type="SUPFAM" id="SSF51735">
    <property type="entry name" value="NAD(P)-binding Rossmann-fold domains"/>
    <property type="match status" value="1"/>
</dbReference>
<feature type="domain" description="PA" evidence="2">
    <location>
        <begin position="293"/>
        <end position="366"/>
    </location>
</feature>
<evidence type="ECO:0000313" key="4">
    <source>
        <dbReference type="Proteomes" id="UP000319731"/>
    </source>
</evidence>
<evidence type="ECO:0000259" key="2">
    <source>
        <dbReference type="Pfam" id="PF02225"/>
    </source>
</evidence>
<gene>
    <name evidence="3" type="ORF">SmJEL517_g04289</name>
</gene>
<feature type="transmembrane region" description="Helical" evidence="1">
    <location>
        <begin position="402"/>
        <end position="424"/>
    </location>
</feature>
<proteinExistence type="predicted"/>
<evidence type="ECO:0000313" key="3">
    <source>
        <dbReference type="EMBL" id="TPX32647.1"/>
    </source>
</evidence>
<dbReference type="AlphaFoldDB" id="A0A507BUM9"/>
<dbReference type="PANTHER" id="PTHR43313:SF1">
    <property type="entry name" value="3BETA-HYDROXYSTEROID DEHYDROGENASE DHS-16"/>
    <property type="match status" value="1"/>
</dbReference>
<dbReference type="EMBL" id="QEAO01000028">
    <property type="protein sequence ID" value="TPX32647.1"/>
    <property type="molecule type" value="Genomic_DNA"/>
</dbReference>
<dbReference type="Gene3D" id="3.40.50.720">
    <property type="entry name" value="NAD(P)-binding Rossmann-like Domain"/>
    <property type="match status" value="1"/>
</dbReference>
<evidence type="ECO:0000256" key="1">
    <source>
        <dbReference type="SAM" id="Phobius"/>
    </source>
</evidence>
<comment type="caution">
    <text evidence="3">The sequence shown here is derived from an EMBL/GenBank/DDBJ whole genome shotgun (WGS) entry which is preliminary data.</text>
</comment>
<dbReference type="GO" id="GO:0016491">
    <property type="term" value="F:oxidoreductase activity"/>
    <property type="evidence" value="ECO:0007669"/>
    <property type="project" value="TreeGrafter"/>
</dbReference>
<sequence length="520" mass="57602">MLCCWNGRLCGLHHKRRHVFIHLFVQRISDLSQKGIRALKWDVCKDQDFVQARNIIDKEHPEGVFAVIPNAGIEIGSVIEWTSVDEAKLMFDINVFGVMRTMNTFAPALRKYAAAHSHPARVIVLASVAGKIASSPLGLYASTKHAVEAMCDASRVELAPFGIAVSMMEPFYAKTPLVMKTDFHAKHMKYFLSTSPDVQAAYGLKIAQGYGQLQKEVLTAPGTLDSEVVVKKMEEVLRLHWPVDRYMIAPTAVKIVIFLWSDRLAAYGPFIPSDGLRGHLIPVASLHPQNLATGCSKVQLPDNSTDYILLVSRGACNFLEKTRAAQASGAKGLVCGDNIGHGGLVTMYAGSGELSDIQIPSVFVTQWVYRDLYFQASGMDEGMPRLSSLPIILYPNELDMPILEIIIVTILSPAVVMLALFALYSYRVFCRRRHEIAPCVAFAWKTLKMDSSSGNYLASMNFILPVLTDGLRNENEHVPFVNKVAALRFQRRPLHFSAPVPPHLLSRQLKIADDAPISTN</sequence>
<dbReference type="InterPro" id="IPR036291">
    <property type="entry name" value="NAD(P)-bd_dom_sf"/>
</dbReference>
<dbReference type="InterPro" id="IPR003137">
    <property type="entry name" value="PA_domain"/>
</dbReference>
<dbReference type="STRING" id="1806994.A0A507BUM9"/>
<dbReference type="PANTHER" id="PTHR43313">
    <property type="entry name" value="SHORT-CHAIN DEHYDROGENASE/REDUCTASE FAMILY 9C"/>
    <property type="match status" value="1"/>
</dbReference>
<dbReference type="Proteomes" id="UP000319731">
    <property type="component" value="Unassembled WGS sequence"/>
</dbReference>
<name>A0A507BUM9_9FUNG</name>
<keyword evidence="1" id="KW-1133">Transmembrane helix</keyword>
<dbReference type="GeneID" id="42005514"/>
<dbReference type="Gene3D" id="3.50.30.30">
    <property type="match status" value="1"/>
</dbReference>
<dbReference type="Pfam" id="PF02225">
    <property type="entry name" value="PA"/>
    <property type="match status" value="1"/>
</dbReference>
<accession>A0A507BUM9</accession>
<organism evidence="3 4">
    <name type="scientific">Synchytrium microbalum</name>
    <dbReference type="NCBI Taxonomy" id="1806994"/>
    <lineage>
        <taxon>Eukaryota</taxon>
        <taxon>Fungi</taxon>
        <taxon>Fungi incertae sedis</taxon>
        <taxon>Chytridiomycota</taxon>
        <taxon>Chytridiomycota incertae sedis</taxon>
        <taxon>Chytridiomycetes</taxon>
        <taxon>Synchytriales</taxon>
        <taxon>Synchytriaceae</taxon>
        <taxon>Synchytrium</taxon>
    </lineage>
</organism>